<reference evidence="2" key="1">
    <citation type="journal article" date="2019" name="Int. J. Syst. Evol. Microbiol.">
        <title>The Global Catalogue of Microorganisms (GCM) 10K type strain sequencing project: providing services to taxonomists for standard genome sequencing and annotation.</title>
        <authorList>
            <consortium name="The Broad Institute Genomics Platform"/>
            <consortium name="The Broad Institute Genome Sequencing Center for Infectious Disease"/>
            <person name="Wu L."/>
            <person name="Ma J."/>
        </authorList>
    </citation>
    <scope>NUCLEOTIDE SEQUENCE [LARGE SCALE GENOMIC DNA]</scope>
    <source>
        <strain evidence="2">JCM 17695</strain>
    </source>
</reference>
<comment type="caution">
    <text evidence="1">The sequence shown here is derived from an EMBL/GenBank/DDBJ whole genome shotgun (WGS) entry which is preliminary data.</text>
</comment>
<dbReference type="Proteomes" id="UP001596512">
    <property type="component" value="Unassembled WGS sequence"/>
</dbReference>
<evidence type="ECO:0000313" key="2">
    <source>
        <dbReference type="Proteomes" id="UP001596512"/>
    </source>
</evidence>
<evidence type="ECO:0000313" key="1">
    <source>
        <dbReference type="EMBL" id="MFC7614764.1"/>
    </source>
</evidence>
<protein>
    <submittedName>
        <fullName evidence="1">Uncharacterized protein</fullName>
    </submittedName>
</protein>
<dbReference type="EMBL" id="JBHTEY010000004">
    <property type="protein sequence ID" value="MFC7614764.1"/>
    <property type="molecule type" value="Genomic_DNA"/>
</dbReference>
<gene>
    <name evidence="1" type="ORF">ACFQV2_15780</name>
</gene>
<keyword evidence="2" id="KW-1185">Reference proteome</keyword>
<sequence>MLCYSEDAPVLARADDVLESLIPALYGTGVERWRCRSPGWRPSSST</sequence>
<proteinExistence type="predicted"/>
<name>A0ABW2TN14_9PSEU</name>
<organism evidence="1 2">
    <name type="scientific">Actinokineospora soli</name>
    <dbReference type="NCBI Taxonomy" id="1048753"/>
    <lineage>
        <taxon>Bacteria</taxon>
        <taxon>Bacillati</taxon>
        <taxon>Actinomycetota</taxon>
        <taxon>Actinomycetes</taxon>
        <taxon>Pseudonocardiales</taxon>
        <taxon>Pseudonocardiaceae</taxon>
        <taxon>Actinokineospora</taxon>
    </lineage>
</organism>
<accession>A0ABW2TN14</accession>